<keyword evidence="5" id="KW-1185">Reference proteome</keyword>
<organism evidence="4 5">
    <name type="scientific">Gossypium australe</name>
    <dbReference type="NCBI Taxonomy" id="47621"/>
    <lineage>
        <taxon>Eukaryota</taxon>
        <taxon>Viridiplantae</taxon>
        <taxon>Streptophyta</taxon>
        <taxon>Embryophyta</taxon>
        <taxon>Tracheophyta</taxon>
        <taxon>Spermatophyta</taxon>
        <taxon>Magnoliopsida</taxon>
        <taxon>eudicotyledons</taxon>
        <taxon>Gunneridae</taxon>
        <taxon>Pentapetalae</taxon>
        <taxon>rosids</taxon>
        <taxon>malvids</taxon>
        <taxon>Malvales</taxon>
        <taxon>Malvaceae</taxon>
        <taxon>Malvoideae</taxon>
        <taxon>Gossypium</taxon>
    </lineage>
</organism>
<feature type="coiled-coil region" evidence="1">
    <location>
        <begin position="44"/>
        <end position="225"/>
    </location>
</feature>
<proteinExistence type="predicted"/>
<sequence length="1284" mass="146320">MTTPEYDWWWGKRINDNIPRPSQGDVRPTKEQLHVIPSELEIVKQDFERRSRELGKRIEQLEEEKMQLGLDVDIHKLEAEKLKKGKNKAEEDLDSLKTDYKKLRMSIRTAGLGKTSEQWQQEIEEEKSRANQWEKKFRDAQVREDALKKSLLESQNEKERLRAQIAELEKSLHLHRSRNSIVKLRASQNKIEEMKGRIGELETALQDSKIRVELLEANNKHWKEQLHHSQGQIRDRDYVLGEAVVQVREVADHLQTLAIQADVLSLQYESVSDRGQKLAWLLRKVKDLGIRAKSTRLKARAMDAELNERIERMERIQRELQEQLTKSQQEARDLMVRSREESLEQKDQMAKMMEMMAALVKGKGPMQSPDIKEPHSRVNQDPLYLPRFTPPHAHVTQRGYPQEEPVGLEQRPAPPAHLGQGMFVSNSGDNSANPIVPDLDDPIEIAKLRMKDHDAQDKYNSLEERLKAIEGTGVFSALSAKELSLVPDLMAGYVNEDKLLIHCFQDSLIGSVLRWYNQLSRERIQSWKDLASAFCEQYKHVSNMALDRLTLQMMEKKPTETFRQYAQRMEGPENSKRPVPIKKKEAETHMVGVESHYASNLYLTQSRPRYRPPPNFYFPPQNPYYQAPPSYPIYATNNQRPFTMFPPNTMPAPSQPKNEQRPMGPNPEKPQFTSIPVSYGELCLKLLEKQLISPHYMAPLKPLYPKWYDPNASCMYHAGNQGHSTENCIAFKRRSCEEFRKLLQDMMNNKEIKIFDKTDEAEEGEICASDNQPPAIPYSAGRPLVIYYEAKKKEVKPKMIIKVPAPFPYKDDKAVPWKYDVNITIPEATTESVSEVRHFTRSGRCYSPKVDEPKKKAVDANQKGKAPMRSAEVDVEVQSEQEIKRPVNEDEAHEFLKFIKHSEYNIVEQLNKQPARISVLSLLLSSEPHRNALLKVLNQAYVPCNVRVNNLSAYNFISFSDDEIPPNGRGSVEALHITTGCKGYIIPNVLIDNGSALNVMPLATLSRMPVDMSYLRPCHSTVRAFDGTRREVMGKIEIPLEVGPCTYDIEFQVMDIASSYNCLLGRPWIHSAGVVPSSLHQKVKFVMDNRLITVAGEEDIVASISTDAPYIKVSKDAVECSFRSFEFINAPFVVEGNKIPTPKLSRNTKMGIKLTVGKGARAKKGLGRCQQGIARALKPVHHKADTGLQNFSINGIDKVDDTVEDISMIRPVPPGFVLNNWAAVDLLVVSKSSPKCSEINGMNNPVTSPKIDFKKAICLGECEAEENAKNYVSSPDLLRMVGRR</sequence>
<name>A0A5B6WU96_9ROSI</name>
<dbReference type="Proteomes" id="UP000325315">
    <property type="component" value="Unassembled WGS sequence"/>
</dbReference>
<dbReference type="Gene3D" id="2.40.70.10">
    <property type="entry name" value="Acid Proteases"/>
    <property type="match status" value="1"/>
</dbReference>
<protein>
    <submittedName>
        <fullName evidence="4">Gag-pro-like protein</fullName>
    </submittedName>
</protein>
<dbReference type="CDD" id="cd00303">
    <property type="entry name" value="retropepsin_like"/>
    <property type="match status" value="1"/>
</dbReference>
<accession>A0A5B6WU96</accession>
<feature type="coiled-coil region" evidence="1">
    <location>
        <begin position="299"/>
        <end position="337"/>
    </location>
</feature>
<evidence type="ECO:0000256" key="1">
    <source>
        <dbReference type="SAM" id="Coils"/>
    </source>
</evidence>
<gene>
    <name evidence="4" type="ORF">EPI10_006486</name>
</gene>
<dbReference type="Pfam" id="PF03732">
    <property type="entry name" value="Retrotrans_gag"/>
    <property type="match status" value="1"/>
</dbReference>
<dbReference type="InterPro" id="IPR005162">
    <property type="entry name" value="Retrotrans_gag_dom"/>
</dbReference>
<feature type="region of interest" description="Disordered" evidence="2">
    <location>
        <begin position="648"/>
        <end position="671"/>
    </location>
</feature>
<dbReference type="EMBL" id="SMMG02000002">
    <property type="protein sequence ID" value="KAA3484402.1"/>
    <property type="molecule type" value="Genomic_DNA"/>
</dbReference>
<keyword evidence="1" id="KW-0175">Coiled coil</keyword>
<dbReference type="PANTHER" id="PTHR32108">
    <property type="entry name" value="DNA-DIRECTED RNA POLYMERASE SUBUNIT ALPHA"/>
    <property type="match status" value="1"/>
</dbReference>
<reference evidence="5" key="1">
    <citation type="journal article" date="2019" name="Plant Biotechnol. J.">
        <title>Genome sequencing of the Australian wild diploid species Gossypium australe highlights disease resistance and delayed gland morphogenesis.</title>
        <authorList>
            <person name="Cai Y."/>
            <person name="Cai X."/>
            <person name="Wang Q."/>
            <person name="Wang P."/>
            <person name="Zhang Y."/>
            <person name="Cai C."/>
            <person name="Xu Y."/>
            <person name="Wang K."/>
            <person name="Zhou Z."/>
            <person name="Wang C."/>
            <person name="Geng S."/>
            <person name="Li B."/>
            <person name="Dong Q."/>
            <person name="Hou Y."/>
            <person name="Wang H."/>
            <person name="Ai P."/>
            <person name="Liu Z."/>
            <person name="Yi F."/>
            <person name="Sun M."/>
            <person name="An G."/>
            <person name="Cheng J."/>
            <person name="Zhang Y."/>
            <person name="Shi Q."/>
            <person name="Xie Y."/>
            <person name="Shi X."/>
            <person name="Chang Y."/>
            <person name="Huang F."/>
            <person name="Chen Y."/>
            <person name="Hong S."/>
            <person name="Mi L."/>
            <person name="Sun Q."/>
            <person name="Zhang L."/>
            <person name="Zhou B."/>
            <person name="Peng R."/>
            <person name="Zhang X."/>
            <person name="Liu F."/>
        </authorList>
    </citation>
    <scope>NUCLEOTIDE SEQUENCE [LARGE SCALE GENOMIC DNA]</scope>
    <source>
        <strain evidence="5">cv. PA1801</strain>
    </source>
</reference>
<evidence type="ECO:0000313" key="5">
    <source>
        <dbReference type="Proteomes" id="UP000325315"/>
    </source>
</evidence>
<dbReference type="PANTHER" id="PTHR32108:SF9">
    <property type="entry name" value="REVERSE TRANSCRIPTASE RNASE H-LIKE DOMAIN-CONTAINING PROTEIN"/>
    <property type="match status" value="1"/>
</dbReference>
<dbReference type="InterPro" id="IPR021109">
    <property type="entry name" value="Peptidase_aspartic_dom_sf"/>
</dbReference>
<dbReference type="OrthoDB" id="1736143at2759"/>
<evidence type="ECO:0000256" key="2">
    <source>
        <dbReference type="SAM" id="MobiDB-lite"/>
    </source>
</evidence>
<feature type="region of interest" description="Disordered" evidence="2">
    <location>
        <begin position="850"/>
        <end position="869"/>
    </location>
</feature>
<evidence type="ECO:0000259" key="3">
    <source>
        <dbReference type="Pfam" id="PF03732"/>
    </source>
</evidence>
<feature type="domain" description="Retrotransposon gag" evidence="3">
    <location>
        <begin position="507"/>
        <end position="570"/>
    </location>
</feature>
<evidence type="ECO:0000313" key="4">
    <source>
        <dbReference type="EMBL" id="KAA3484402.1"/>
    </source>
</evidence>
<comment type="caution">
    <text evidence="4">The sequence shown here is derived from an EMBL/GenBank/DDBJ whole genome shotgun (WGS) entry which is preliminary data.</text>
</comment>